<organism evidence="2 3">
    <name type="scientific">Colletotrichum musicola</name>
    <dbReference type="NCBI Taxonomy" id="2175873"/>
    <lineage>
        <taxon>Eukaryota</taxon>
        <taxon>Fungi</taxon>
        <taxon>Dikarya</taxon>
        <taxon>Ascomycota</taxon>
        <taxon>Pezizomycotina</taxon>
        <taxon>Sordariomycetes</taxon>
        <taxon>Hypocreomycetidae</taxon>
        <taxon>Glomerellales</taxon>
        <taxon>Glomerellaceae</taxon>
        <taxon>Colletotrichum</taxon>
        <taxon>Colletotrichum orchidearum species complex</taxon>
    </lineage>
</organism>
<dbReference type="GO" id="GO:0009116">
    <property type="term" value="P:nucleoside metabolic process"/>
    <property type="evidence" value="ECO:0007669"/>
    <property type="project" value="InterPro"/>
</dbReference>
<dbReference type="GO" id="GO:0003824">
    <property type="term" value="F:catalytic activity"/>
    <property type="evidence" value="ECO:0007669"/>
    <property type="project" value="InterPro"/>
</dbReference>
<feature type="region of interest" description="Disordered" evidence="1">
    <location>
        <begin position="1"/>
        <end position="23"/>
    </location>
</feature>
<protein>
    <submittedName>
        <fullName evidence="2">Ankyrin repeat protein</fullName>
    </submittedName>
</protein>
<keyword evidence="3" id="KW-1185">Reference proteome</keyword>
<dbReference type="PANTHER" id="PTHR46082">
    <property type="entry name" value="ATP/GTP-BINDING PROTEIN-RELATED"/>
    <property type="match status" value="1"/>
</dbReference>
<name>A0A8H6KAQ7_9PEZI</name>
<comment type="caution">
    <text evidence="2">The sequence shown here is derived from an EMBL/GenBank/DDBJ whole genome shotgun (WGS) entry which is preliminary data.</text>
</comment>
<evidence type="ECO:0000313" key="2">
    <source>
        <dbReference type="EMBL" id="KAF6827685.1"/>
    </source>
</evidence>
<dbReference type="Proteomes" id="UP000639643">
    <property type="component" value="Unassembled WGS sequence"/>
</dbReference>
<dbReference type="SUPFAM" id="SSF53167">
    <property type="entry name" value="Purine and uridine phosphorylases"/>
    <property type="match status" value="1"/>
</dbReference>
<proteinExistence type="predicted"/>
<feature type="compositionally biased region" description="Low complexity" evidence="1">
    <location>
        <begin position="12"/>
        <end position="21"/>
    </location>
</feature>
<dbReference type="Gene3D" id="3.40.50.1580">
    <property type="entry name" value="Nucleoside phosphorylase domain"/>
    <property type="match status" value="1"/>
</dbReference>
<evidence type="ECO:0000313" key="3">
    <source>
        <dbReference type="Proteomes" id="UP000639643"/>
    </source>
</evidence>
<dbReference type="OrthoDB" id="20872at2759"/>
<dbReference type="AlphaFoldDB" id="A0A8H6KAQ7"/>
<dbReference type="InterPro" id="IPR053137">
    <property type="entry name" value="NLR-like"/>
</dbReference>
<evidence type="ECO:0000256" key="1">
    <source>
        <dbReference type="SAM" id="MobiDB-lite"/>
    </source>
</evidence>
<dbReference type="PANTHER" id="PTHR46082:SF11">
    <property type="entry name" value="AAA+ ATPASE DOMAIN-CONTAINING PROTEIN-RELATED"/>
    <property type="match status" value="1"/>
</dbReference>
<reference evidence="2" key="1">
    <citation type="journal article" date="2020" name="Phytopathology">
        <title>Genome Sequence Resources of Colletotrichum truncatum, C. plurivorum, C. musicola, and C. sojae: Four Species Pathogenic to Soybean (Glycine max).</title>
        <authorList>
            <person name="Rogerio F."/>
            <person name="Boufleur T.R."/>
            <person name="Ciampi-Guillardi M."/>
            <person name="Sukno S.A."/>
            <person name="Thon M.R."/>
            <person name="Massola Junior N.S."/>
            <person name="Baroncelli R."/>
        </authorList>
    </citation>
    <scope>NUCLEOTIDE SEQUENCE</scope>
    <source>
        <strain evidence="2">LFN0074</strain>
    </source>
</reference>
<sequence>MVGTGGGGPMGPGDDSGNSSDIRLGDVVVGVPNGRLPGVVQCDIVEAANGLRRNGLLNMRSPPRFLLNRLTVLQTEHEMNGTKIPKYLEAMATKWPRLREKHCKSSSLQDVLFEAKYNHVIGPGPSWDGIDGKKAPPGCDYCDPRRIIEREPREMKIHYGLIVSGPMVITSPFWRHSLHRPDIGANVLCYEIGVAGAAALLDFPCLVIRGICDYCDSHKNKAWQEHAAAVAAAFAVELLSHLPAVEANRERSVW</sequence>
<feature type="compositionally biased region" description="Gly residues" evidence="1">
    <location>
        <begin position="1"/>
        <end position="11"/>
    </location>
</feature>
<dbReference type="InterPro" id="IPR035994">
    <property type="entry name" value="Nucleoside_phosphorylase_sf"/>
</dbReference>
<dbReference type="EMBL" id="WIGM01000361">
    <property type="protein sequence ID" value="KAF6827685.1"/>
    <property type="molecule type" value="Genomic_DNA"/>
</dbReference>
<gene>
    <name evidence="2" type="ORF">CMUS01_08903</name>
</gene>
<accession>A0A8H6KAQ7</accession>